<name>A0ACC2RLP1_9FUNG</name>
<evidence type="ECO:0000313" key="1">
    <source>
        <dbReference type="EMBL" id="KAJ9050875.1"/>
    </source>
</evidence>
<sequence length="112" mass="12399">MQMPCSSWVFFLNQLLPVSSHQLRAQDCNITVAGSERGTDTHVEEEGEINSIFAENEAPLIQLPCLGFKDLQDWSDNIILETASFPLATHSVLLYACCNSKELPSAYPAIIN</sequence>
<organism evidence="1 2">
    <name type="scientific">Entomophthora muscae</name>
    <dbReference type="NCBI Taxonomy" id="34485"/>
    <lineage>
        <taxon>Eukaryota</taxon>
        <taxon>Fungi</taxon>
        <taxon>Fungi incertae sedis</taxon>
        <taxon>Zoopagomycota</taxon>
        <taxon>Entomophthoromycotina</taxon>
        <taxon>Entomophthoromycetes</taxon>
        <taxon>Entomophthorales</taxon>
        <taxon>Entomophthoraceae</taxon>
        <taxon>Entomophthora</taxon>
    </lineage>
</organism>
<evidence type="ECO:0000313" key="2">
    <source>
        <dbReference type="Proteomes" id="UP001165960"/>
    </source>
</evidence>
<reference evidence="1" key="1">
    <citation type="submission" date="2022-04" db="EMBL/GenBank/DDBJ databases">
        <title>Genome of the entomopathogenic fungus Entomophthora muscae.</title>
        <authorList>
            <person name="Elya C."/>
            <person name="Lovett B.R."/>
            <person name="Lee E."/>
            <person name="Macias A.M."/>
            <person name="Hajek A.E."/>
            <person name="De Bivort B.L."/>
            <person name="Kasson M.T."/>
            <person name="De Fine Licht H.H."/>
            <person name="Stajich J.E."/>
        </authorList>
    </citation>
    <scope>NUCLEOTIDE SEQUENCE</scope>
    <source>
        <strain evidence="1">Berkeley</strain>
    </source>
</reference>
<accession>A0ACC2RLP1</accession>
<dbReference type="Proteomes" id="UP001165960">
    <property type="component" value="Unassembled WGS sequence"/>
</dbReference>
<dbReference type="EMBL" id="QTSX02007132">
    <property type="protein sequence ID" value="KAJ9050875.1"/>
    <property type="molecule type" value="Genomic_DNA"/>
</dbReference>
<proteinExistence type="predicted"/>
<keyword evidence="2" id="KW-1185">Reference proteome</keyword>
<comment type="caution">
    <text evidence="1">The sequence shown here is derived from an EMBL/GenBank/DDBJ whole genome shotgun (WGS) entry which is preliminary data.</text>
</comment>
<gene>
    <name evidence="1" type="ORF">DSO57_1009986</name>
</gene>
<protein>
    <submittedName>
        <fullName evidence="1">Uncharacterized protein</fullName>
    </submittedName>
</protein>